<evidence type="ECO:0000313" key="9">
    <source>
        <dbReference type="EMBL" id="ODR46958.1"/>
    </source>
</evidence>
<comment type="caution">
    <text evidence="9">The sequence shown here is derived from an EMBL/GenBank/DDBJ whole genome shotgun (WGS) entry which is preliminary data.</text>
</comment>
<evidence type="ECO:0000256" key="6">
    <source>
        <dbReference type="PROSITE-ProRule" id="PRU00169"/>
    </source>
</evidence>
<dbReference type="CDD" id="cd17536">
    <property type="entry name" value="REC_YesN-like"/>
    <property type="match status" value="1"/>
</dbReference>
<feature type="modified residue" description="4-aspartylphosphate" evidence="6">
    <location>
        <position position="54"/>
    </location>
</feature>
<dbReference type="AlphaFoldDB" id="A0A1E3UC89"/>
<evidence type="ECO:0000259" key="7">
    <source>
        <dbReference type="PROSITE" id="PS01124"/>
    </source>
</evidence>
<keyword evidence="2" id="KW-0805">Transcription regulation</keyword>
<dbReference type="InterPro" id="IPR018060">
    <property type="entry name" value="HTH_AraC"/>
</dbReference>
<dbReference type="InterPro" id="IPR009057">
    <property type="entry name" value="Homeodomain-like_sf"/>
</dbReference>
<comment type="function">
    <text evidence="5">May play the central regulatory role in sporulation. It may be an element of the effector pathway responsible for the activation of sporulation genes in response to nutritional stress. Spo0A may act in concert with spo0H (a sigma factor) to control the expression of some genes that are critical to the sporulation process.</text>
</comment>
<dbReference type="PANTHER" id="PTHR43280:SF34">
    <property type="entry name" value="ARAC-FAMILY TRANSCRIPTIONAL REGULATOR"/>
    <property type="match status" value="1"/>
</dbReference>
<dbReference type="GO" id="GO:0000160">
    <property type="term" value="P:phosphorelay signal transduction system"/>
    <property type="evidence" value="ECO:0007669"/>
    <property type="project" value="InterPro"/>
</dbReference>
<organism evidence="9 10">
    <name type="scientific">Eisenbergiella tayi</name>
    <dbReference type="NCBI Taxonomy" id="1432052"/>
    <lineage>
        <taxon>Bacteria</taxon>
        <taxon>Bacillati</taxon>
        <taxon>Bacillota</taxon>
        <taxon>Clostridia</taxon>
        <taxon>Lachnospirales</taxon>
        <taxon>Lachnospiraceae</taxon>
        <taxon>Eisenbergiella</taxon>
    </lineage>
</organism>
<protein>
    <recommendedName>
        <fullName evidence="1">Stage 0 sporulation protein A homolog</fullName>
    </recommendedName>
</protein>
<dbReference type="Gene3D" id="3.40.50.2300">
    <property type="match status" value="1"/>
</dbReference>
<accession>A0A1E3UC89</accession>
<keyword evidence="3" id="KW-0238">DNA-binding</keyword>
<dbReference type="Gene3D" id="1.10.10.60">
    <property type="entry name" value="Homeodomain-like"/>
    <property type="match status" value="2"/>
</dbReference>
<dbReference type="EMBL" id="MEHA01000021">
    <property type="protein sequence ID" value="ODR46958.1"/>
    <property type="molecule type" value="Genomic_DNA"/>
</dbReference>
<dbReference type="SUPFAM" id="SSF46689">
    <property type="entry name" value="Homeodomain-like"/>
    <property type="match status" value="2"/>
</dbReference>
<dbReference type="SMART" id="SM00342">
    <property type="entry name" value="HTH_ARAC"/>
    <property type="match status" value="1"/>
</dbReference>
<evidence type="ECO:0000256" key="3">
    <source>
        <dbReference type="ARBA" id="ARBA00023125"/>
    </source>
</evidence>
<keyword evidence="4" id="KW-0804">Transcription</keyword>
<dbReference type="SMART" id="SM00448">
    <property type="entry name" value="REC"/>
    <property type="match status" value="1"/>
</dbReference>
<evidence type="ECO:0000313" key="10">
    <source>
        <dbReference type="Proteomes" id="UP000094271"/>
    </source>
</evidence>
<evidence type="ECO:0000256" key="1">
    <source>
        <dbReference type="ARBA" id="ARBA00018672"/>
    </source>
</evidence>
<dbReference type="Pfam" id="PF00072">
    <property type="entry name" value="Response_reg"/>
    <property type="match status" value="1"/>
</dbReference>
<dbReference type="OrthoDB" id="9783680at2"/>
<reference evidence="9 10" key="1">
    <citation type="submission" date="2016-08" db="EMBL/GenBank/DDBJ databases">
        <authorList>
            <person name="Seilhamer J.J."/>
        </authorList>
    </citation>
    <scope>NUCLEOTIDE SEQUENCE [LARGE SCALE GENOMIC DNA]</scope>
    <source>
        <strain evidence="9 10">NML150140-1</strain>
    </source>
</reference>
<evidence type="ECO:0000256" key="4">
    <source>
        <dbReference type="ARBA" id="ARBA00023163"/>
    </source>
</evidence>
<dbReference type="SUPFAM" id="SSF52172">
    <property type="entry name" value="CheY-like"/>
    <property type="match status" value="1"/>
</dbReference>
<gene>
    <name evidence="9" type="ORF">BEI59_23315</name>
</gene>
<dbReference type="InterPro" id="IPR011006">
    <property type="entry name" value="CheY-like_superfamily"/>
</dbReference>
<dbReference type="InterPro" id="IPR001789">
    <property type="entry name" value="Sig_transdc_resp-reg_receiver"/>
</dbReference>
<feature type="domain" description="Response regulatory" evidence="8">
    <location>
        <begin position="2"/>
        <end position="120"/>
    </location>
</feature>
<evidence type="ECO:0000256" key="5">
    <source>
        <dbReference type="ARBA" id="ARBA00024867"/>
    </source>
</evidence>
<dbReference type="GO" id="GO:0043565">
    <property type="term" value="F:sequence-specific DNA binding"/>
    <property type="evidence" value="ECO:0007669"/>
    <property type="project" value="InterPro"/>
</dbReference>
<dbReference type="PROSITE" id="PS01124">
    <property type="entry name" value="HTH_ARAC_FAMILY_2"/>
    <property type="match status" value="1"/>
</dbReference>
<dbReference type="PROSITE" id="PS00041">
    <property type="entry name" value="HTH_ARAC_FAMILY_1"/>
    <property type="match status" value="1"/>
</dbReference>
<dbReference type="RefSeq" id="WP_069431985.1">
    <property type="nucleotide sequence ID" value="NZ_MEHA01000021.1"/>
</dbReference>
<dbReference type="GO" id="GO:0003700">
    <property type="term" value="F:DNA-binding transcription factor activity"/>
    <property type="evidence" value="ECO:0007669"/>
    <property type="project" value="InterPro"/>
</dbReference>
<keyword evidence="6" id="KW-0597">Phosphoprotein</keyword>
<dbReference type="PANTHER" id="PTHR43280">
    <property type="entry name" value="ARAC-FAMILY TRANSCRIPTIONAL REGULATOR"/>
    <property type="match status" value="1"/>
</dbReference>
<dbReference type="Pfam" id="PF12833">
    <property type="entry name" value="HTH_18"/>
    <property type="match status" value="1"/>
</dbReference>
<evidence type="ECO:0000256" key="2">
    <source>
        <dbReference type="ARBA" id="ARBA00023015"/>
    </source>
</evidence>
<feature type="domain" description="HTH araC/xylS-type" evidence="7">
    <location>
        <begin position="415"/>
        <end position="513"/>
    </location>
</feature>
<name>A0A1E3UC89_9FIRM</name>
<dbReference type="InterPro" id="IPR018062">
    <property type="entry name" value="HTH_AraC-typ_CS"/>
</dbReference>
<sequence>MKLLLVDDDKIIINSMPGSFPWADWGITEIRTAWSIKQAKKILEEEQIDILLCDIEMPMGTGIELIEWMQEEVPAPVVTLLLTCHSEFQYAQRALQLGCSNYLLKPAEEEELKKAILDAEEKVVEYRKREKERKTQEQKIRNMDAFWETLMAHHISCGERLRRVCEEYEVKEQLRFLPVYVTVKHHSYKIRDINPSLMSFILENVIREILRGERYALVNKYDERLWLFFPENPPRDPFQPLLQVSDWMEENYHCALSCYFGQIQFLTGWEKECELLRQADAQFAVSPGIYTASQVRHTHFMPFELPNVMKSCFSGLFTAGKYTELLQKMKDYFLVLAPEQCNTASLDAAIRRMDQEFERKLEADAKERFRKIQVQLFKENPAYTRSVPGLLEYYERMFASIKEESHEAIPESIIQRVKLYISMNMQQELCREEVAAYVGLHPDYLNRIFKKETGVSLKEYIADAKVQMACELLEQTNFFVGEIGEMVGYVNFSSFTTFFKNRTGLTPAAWRKEHSQ</sequence>
<evidence type="ECO:0000259" key="8">
    <source>
        <dbReference type="PROSITE" id="PS50110"/>
    </source>
</evidence>
<proteinExistence type="predicted"/>
<dbReference type="Proteomes" id="UP000094271">
    <property type="component" value="Unassembled WGS sequence"/>
</dbReference>
<dbReference type="PROSITE" id="PS50110">
    <property type="entry name" value="RESPONSE_REGULATORY"/>
    <property type="match status" value="1"/>
</dbReference>